<gene>
    <name evidence="13" type="ORF">Adt_38884</name>
</gene>
<accession>A0ABD1Q3I3</accession>
<sequence>MEIIFQNNDTTVQSYHLDGYAFFVVGMDYGVWTENSRGIYNKWDGVARCTTQVFPGAWTAILVSLDNAGMWNLRAQNLDSWFLGQEVYVSVVNPEIDKTEVQLPENTIYCGALSSLQKDQARRVNFSGASPSAKTVPEGALITQIPGFSGTFPSKHYSGYVTIDEIHGKKLYYYFVESERNPSKDPVVLWLNGGPGCSSFDGFVYEHGPFNFEAGKPRGSLPTLHLNPYSWSKVSNIIYLDSPAGVGLSYSGNKSDYITGDLKTASDSHTFLLKWFELYPEFLSNPFYIAGESYAGVYVPTLAYEVVKGIDTSTKPILNLKGYMVGNGVTDDVIDGNALVPFVHGMGLISNELFEEVNADCQGNYYNPTSDNCENKLAKVDKEIEDVNIYDILEPCYHDTQSKITLGNMKLPLSFRKLGETERPLPVRKRMFGRAWPLRAPVKDGLVPTWPELLSSESVPCTDDEVANSWLNNQAVRKSIHAENGNVIGNWELCTDKISFYHDAGSMIKYHKNLTSRGYRALIYSGDHDMCVPFTGSEAWTKSVGYKTVDEWRPWHVKDQVAGYIQGYENNLIFLTIKGAGHTVPEYKPREALEFYTRWLEGQRI</sequence>
<keyword evidence="5 11" id="KW-0121">Carboxypeptidase</keyword>
<keyword evidence="9" id="KW-1015">Disulfide bond</keyword>
<dbReference type="GO" id="GO:0004185">
    <property type="term" value="F:serine-type carboxypeptidase activity"/>
    <property type="evidence" value="ECO:0007669"/>
    <property type="project" value="UniProtKB-UniRule"/>
</dbReference>
<protein>
    <recommendedName>
        <fullName evidence="11">Carboxypeptidase</fullName>
        <ecNumber evidence="11">3.4.16.-</ecNumber>
    </recommendedName>
</protein>
<keyword evidence="4" id="KW-0964">Secreted</keyword>
<keyword evidence="8 11" id="KW-0378">Hydrolase</keyword>
<dbReference type="InterPro" id="IPR001563">
    <property type="entry name" value="Peptidase_S10"/>
</dbReference>
<evidence type="ECO:0000256" key="5">
    <source>
        <dbReference type="ARBA" id="ARBA00022645"/>
    </source>
</evidence>
<dbReference type="SUPFAM" id="SSF53474">
    <property type="entry name" value="alpha/beta-Hydrolases"/>
    <property type="match status" value="1"/>
</dbReference>
<dbReference type="FunFam" id="3.40.50.1820:FF:000143">
    <property type="entry name" value="Carboxypeptidase"/>
    <property type="match status" value="1"/>
</dbReference>
<dbReference type="Pfam" id="PF07731">
    <property type="entry name" value="Cu-oxidase_2"/>
    <property type="match status" value="1"/>
</dbReference>
<proteinExistence type="inferred from homology"/>
<keyword evidence="10" id="KW-0325">Glycoprotein</keyword>
<evidence type="ECO:0000256" key="10">
    <source>
        <dbReference type="ARBA" id="ARBA00023180"/>
    </source>
</evidence>
<dbReference type="InterPro" id="IPR033124">
    <property type="entry name" value="Ser_caboxypep_his_AS"/>
</dbReference>
<dbReference type="AlphaFoldDB" id="A0ABD1Q3I3"/>
<dbReference type="Gene3D" id="3.40.50.1820">
    <property type="entry name" value="alpha/beta hydrolase"/>
    <property type="match status" value="1"/>
</dbReference>
<evidence type="ECO:0000256" key="2">
    <source>
        <dbReference type="ARBA" id="ARBA00009431"/>
    </source>
</evidence>
<evidence type="ECO:0000256" key="9">
    <source>
        <dbReference type="ARBA" id="ARBA00023157"/>
    </source>
</evidence>
<dbReference type="EC" id="3.4.16.-" evidence="11"/>
<dbReference type="FunFam" id="3.40.50.12670:FF:000001">
    <property type="entry name" value="Carboxypeptidase"/>
    <property type="match status" value="1"/>
</dbReference>
<evidence type="ECO:0000256" key="1">
    <source>
        <dbReference type="ARBA" id="ARBA00004613"/>
    </source>
</evidence>
<evidence type="ECO:0000256" key="7">
    <source>
        <dbReference type="ARBA" id="ARBA00022729"/>
    </source>
</evidence>
<dbReference type="Proteomes" id="UP001604336">
    <property type="component" value="Unassembled WGS sequence"/>
</dbReference>
<comment type="subcellular location">
    <subcellularLocation>
        <location evidence="1">Secreted</location>
    </subcellularLocation>
</comment>
<reference evidence="14" key="1">
    <citation type="submission" date="2024-07" db="EMBL/GenBank/DDBJ databases">
        <title>Two chromosome-level genome assemblies of Korean endemic species Abeliophyllum distichum and Forsythia ovata (Oleaceae).</title>
        <authorList>
            <person name="Jang H."/>
        </authorList>
    </citation>
    <scope>NUCLEOTIDE SEQUENCE [LARGE SCALE GENOMIC DNA]</scope>
</reference>
<name>A0ABD1Q3I3_9LAMI</name>
<comment type="caution">
    <text evidence="13">The sequence shown here is derived from an EMBL/GenBank/DDBJ whole genome shotgun (WGS) entry which is preliminary data.</text>
</comment>
<dbReference type="InterPro" id="IPR018202">
    <property type="entry name" value="Ser_caboxypep_ser_AS"/>
</dbReference>
<dbReference type="PROSITE" id="PS00131">
    <property type="entry name" value="CARBOXYPEPT_SER_SER"/>
    <property type="match status" value="1"/>
</dbReference>
<evidence type="ECO:0000256" key="8">
    <source>
        <dbReference type="ARBA" id="ARBA00022801"/>
    </source>
</evidence>
<evidence type="ECO:0000256" key="6">
    <source>
        <dbReference type="ARBA" id="ARBA00022670"/>
    </source>
</evidence>
<dbReference type="PRINTS" id="PR00724">
    <property type="entry name" value="CRBOXYPTASEC"/>
</dbReference>
<dbReference type="EMBL" id="JBFOLK010000012">
    <property type="protein sequence ID" value="KAL2470748.1"/>
    <property type="molecule type" value="Genomic_DNA"/>
</dbReference>
<dbReference type="PROSITE" id="PS00560">
    <property type="entry name" value="CARBOXYPEPT_SER_HIS"/>
    <property type="match status" value="1"/>
</dbReference>
<dbReference type="Gene3D" id="3.40.50.12670">
    <property type="match status" value="1"/>
</dbReference>
<evidence type="ECO:0000313" key="14">
    <source>
        <dbReference type="Proteomes" id="UP001604336"/>
    </source>
</evidence>
<keyword evidence="6 11" id="KW-0645">Protease</keyword>
<keyword evidence="14" id="KW-1185">Reference proteome</keyword>
<organism evidence="13 14">
    <name type="scientific">Abeliophyllum distichum</name>
    <dbReference type="NCBI Taxonomy" id="126358"/>
    <lineage>
        <taxon>Eukaryota</taxon>
        <taxon>Viridiplantae</taxon>
        <taxon>Streptophyta</taxon>
        <taxon>Embryophyta</taxon>
        <taxon>Tracheophyta</taxon>
        <taxon>Spermatophyta</taxon>
        <taxon>Magnoliopsida</taxon>
        <taxon>eudicotyledons</taxon>
        <taxon>Gunneridae</taxon>
        <taxon>Pentapetalae</taxon>
        <taxon>asterids</taxon>
        <taxon>lamiids</taxon>
        <taxon>Lamiales</taxon>
        <taxon>Oleaceae</taxon>
        <taxon>Forsythieae</taxon>
        <taxon>Abeliophyllum</taxon>
    </lineage>
</organism>
<evidence type="ECO:0000313" key="13">
    <source>
        <dbReference type="EMBL" id="KAL2470748.1"/>
    </source>
</evidence>
<dbReference type="InterPro" id="IPR011706">
    <property type="entry name" value="Cu-oxidase_C"/>
</dbReference>
<evidence type="ECO:0000256" key="11">
    <source>
        <dbReference type="RuleBase" id="RU361156"/>
    </source>
</evidence>
<evidence type="ECO:0000256" key="3">
    <source>
        <dbReference type="ARBA" id="ARBA00010609"/>
    </source>
</evidence>
<evidence type="ECO:0000256" key="4">
    <source>
        <dbReference type="ARBA" id="ARBA00022525"/>
    </source>
</evidence>
<dbReference type="PANTHER" id="PTHR11802:SF254">
    <property type="entry name" value="SERINE CARBOXYPEPTIDASE-LIKE 20"/>
    <property type="match status" value="1"/>
</dbReference>
<dbReference type="Gene3D" id="2.60.40.420">
    <property type="entry name" value="Cupredoxins - blue copper proteins"/>
    <property type="match status" value="1"/>
</dbReference>
<dbReference type="InterPro" id="IPR008972">
    <property type="entry name" value="Cupredoxin"/>
</dbReference>
<dbReference type="InterPro" id="IPR029058">
    <property type="entry name" value="AB_hydrolase_fold"/>
</dbReference>
<dbReference type="GO" id="GO:0005576">
    <property type="term" value="C:extracellular region"/>
    <property type="evidence" value="ECO:0007669"/>
    <property type="project" value="UniProtKB-SubCell"/>
</dbReference>
<evidence type="ECO:0000259" key="12">
    <source>
        <dbReference type="Pfam" id="PF07731"/>
    </source>
</evidence>
<comment type="similarity">
    <text evidence="2 11">Belongs to the peptidase S10 family.</text>
</comment>
<dbReference type="GO" id="GO:0006508">
    <property type="term" value="P:proteolysis"/>
    <property type="evidence" value="ECO:0007669"/>
    <property type="project" value="UniProtKB-KW"/>
</dbReference>
<dbReference type="Pfam" id="PF00450">
    <property type="entry name" value="Peptidase_S10"/>
    <property type="match status" value="1"/>
</dbReference>
<feature type="domain" description="Plastocyanin-like" evidence="12">
    <location>
        <begin position="2"/>
        <end position="94"/>
    </location>
</feature>
<comment type="similarity">
    <text evidence="3">Belongs to the multicopper oxidase family.</text>
</comment>
<dbReference type="PANTHER" id="PTHR11802">
    <property type="entry name" value="SERINE PROTEASE FAMILY S10 SERINE CARBOXYPEPTIDASE"/>
    <property type="match status" value="1"/>
</dbReference>
<keyword evidence="7" id="KW-0732">Signal</keyword>
<dbReference type="SUPFAM" id="SSF49503">
    <property type="entry name" value="Cupredoxins"/>
    <property type="match status" value="1"/>
</dbReference>